<dbReference type="EMBL" id="JH793700">
    <property type="protein sequence ID" value="ELQ36225.1"/>
    <property type="molecule type" value="Genomic_DNA"/>
</dbReference>
<dbReference type="Proteomes" id="UP000011086">
    <property type="component" value="Unassembled WGS sequence"/>
</dbReference>
<accession>A0AA97NTV6</accession>
<protein>
    <submittedName>
        <fullName evidence="1">Uncharacterized protein</fullName>
    </submittedName>
</protein>
<dbReference type="AlphaFoldDB" id="A0AA97NTV6"/>
<name>A0AA97NTV6_PYRO3</name>
<proteinExistence type="predicted"/>
<reference evidence="1" key="1">
    <citation type="journal article" date="2012" name="PLoS Genet.">
        <title>Comparative analysis of the genomes of two field isolates of the rice blast fungus Magnaporthe oryzae.</title>
        <authorList>
            <person name="Xue M."/>
            <person name="Yang J."/>
            <person name="Li Z."/>
            <person name="Hu S."/>
            <person name="Yao N."/>
            <person name="Dean R.A."/>
            <person name="Zhao W."/>
            <person name="Shen M."/>
            <person name="Zhang H."/>
            <person name="Li C."/>
            <person name="Liu L."/>
            <person name="Cao L."/>
            <person name="Xu X."/>
            <person name="Xing Y."/>
            <person name="Hsiang T."/>
            <person name="Zhang Z."/>
            <person name="Xu J.R."/>
            <person name="Peng Y.L."/>
        </authorList>
    </citation>
    <scope>NUCLEOTIDE SEQUENCE</scope>
    <source>
        <strain evidence="1">Y34</strain>
    </source>
</reference>
<organism evidence="1">
    <name type="scientific">Pyricularia oryzae (strain Y34)</name>
    <name type="common">Rice blast fungus</name>
    <name type="synonym">Magnaporthe oryzae</name>
    <dbReference type="NCBI Taxonomy" id="1143189"/>
    <lineage>
        <taxon>Eukaryota</taxon>
        <taxon>Fungi</taxon>
        <taxon>Dikarya</taxon>
        <taxon>Ascomycota</taxon>
        <taxon>Pezizomycotina</taxon>
        <taxon>Sordariomycetes</taxon>
        <taxon>Sordariomycetidae</taxon>
        <taxon>Magnaporthales</taxon>
        <taxon>Pyriculariaceae</taxon>
        <taxon>Pyricularia</taxon>
    </lineage>
</organism>
<evidence type="ECO:0000313" key="1">
    <source>
        <dbReference type="EMBL" id="ELQ36225.1"/>
    </source>
</evidence>
<sequence length="31" mass="3468">MALHPDPSLAINLNSSRITAKSENTVESEWR</sequence>
<gene>
    <name evidence="1" type="ORF">OOU_Y34scaffold00666g86</name>
</gene>